<dbReference type="OrthoDB" id="3813056at2"/>
<evidence type="ECO:0000256" key="2">
    <source>
        <dbReference type="SAM" id="Phobius"/>
    </source>
</evidence>
<keyword evidence="4" id="KW-1185">Reference proteome</keyword>
<gene>
    <name evidence="3" type="ORF">CTZ28_09065</name>
</gene>
<keyword evidence="2" id="KW-0812">Transmembrane</keyword>
<proteinExistence type="predicted"/>
<feature type="transmembrane region" description="Helical" evidence="2">
    <location>
        <begin position="142"/>
        <end position="162"/>
    </location>
</feature>
<evidence type="ECO:0000313" key="4">
    <source>
        <dbReference type="Proteomes" id="UP000270471"/>
    </source>
</evidence>
<keyword evidence="2" id="KW-0472">Membrane</keyword>
<dbReference type="Proteomes" id="UP000270471">
    <property type="component" value="Unassembled WGS sequence"/>
</dbReference>
<keyword evidence="2" id="KW-1133">Transmembrane helix</keyword>
<name>A0A3M0IEN9_9ACTN</name>
<accession>A0A3M0IEN9</accession>
<comment type="caution">
    <text evidence="3">The sequence shown here is derived from an EMBL/GenBank/DDBJ whole genome shotgun (WGS) entry which is preliminary data.</text>
</comment>
<reference evidence="3 4" key="1">
    <citation type="submission" date="2017-11" db="EMBL/GenBank/DDBJ databases">
        <title>Draft genome of actinobacteria isolated from guarana (Paullinia cupana (Mart.) Ducke.</title>
        <authorList>
            <person name="Siqueira K.A."/>
            <person name="Liotti R.G."/>
            <person name="Mendes T.A.O."/>
            <person name="Soares M.A."/>
        </authorList>
    </citation>
    <scope>NUCLEOTIDE SEQUENCE [LARGE SCALE GENOMIC DNA]</scope>
    <source>
        <strain evidence="3 4">193</strain>
    </source>
</reference>
<dbReference type="EMBL" id="PENI01000004">
    <property type="protein sequence ID" value="RMB86520.1"/>
    <property type="molecule type" value="Genomic_DNA"/>
</dbReference>
<evidence type="ECO:0000256" key="1">
    <source>
        <dbReference type="SAM" id="MobiDB-lite"/>
    </source>
</evidence>
<feature type="region of interest" description="Disordered" evidence="1">
    <location>
        <begin position="433"/>
        <end position="474"/>
    </location>
</feature>
<dbReference type="AlphaFoldDB" id="A0A3M0IEN9"/>
<feature type="transmembrane region" description="Helical" evidence="2">
    <location>
        <begin position="169"/>
        <end position="190"/>
    </location>
</feature>
<organism evidence="3 4">
    <name type="scientific">Streptomyces shenzhenensis</name>
    <dbReference type="NCBI Taxonomy" id="943815"/>
    <lineage>
        <taxon>Bacteria</taxon>
        <taxon>Bacillati</taxon>
        <taxon>Actinomycetota</taxon>
        <taxon>Actinomycetes</taxon>
        <taxon>Kitasatosporales</taxon>
        <taxon>Streptomycetaceae</taxon>
        <taxon>Streptomyces</taxon>
    </lineage>
</organism>
<evidence type="ECO:0008006" key="5">
    <source>
        <dbReference type="Google" id="ProtNLM"/>
    </source>
</evidence>
<protein>
    <recommendedName>
        <fullName evidence="5">Secreted protein</fullName>
    </recommendedName>
</protein>
<evidence type="ECO:0000313" key="3">
    <source>
        <dbReference type="EMBL" id="RMB86520.1"/>
    </source>
</evidence>
<sequence length="536" mass="54391">MLCALGLSAAEGSPAWADSTAGGDLQVAQTLGGRDLTFTLRRVTGLPGPLHVDVLTHRGTAAGTLRLGAVPTGVSADRADGASVGTVTSSASVELGGTPGSYGAALEIDRAGPWELVVDDGSRTARIPFVVPGQVTSPPERVVFGGFVSAGVLILVTLFVAVRARRGGWVLVPAGGVVAALATAVTAALLSASLPAPPEPGREVDATQDNVTDPYAVVRPVTSDSSRPPASLTLRPYTAGATEPGTLRLSVHDGSTGLPADDLIVHDSALMHLLVIGPTGELWHLHPIRTAPGTYEVQMRLPVAGHYAVSAEFARRGGGVQQIRSATGLTVTGADRHGTVSALPAALAPQEPGTRVIDGVSVRLSASSLRAGTASTLTARVGDTPTLQPWLGMVGHMIVVGPLGRAAATSPTRMGGAAQDAPVWAHAHSMGGEMGTSAHDMSSEHDMGGMPGHQMTGAEGGTKDGDASASGSMSGLMPLNGDSPADETVAAYGPDVAFVYTFPSAGYYRVWIQAERDSAVLTAPYLLHVSPAGGAE</sequence>